<evidence type="ECO:0000313" key="1">
    <source>
        <dbReference type="EMBL" id="ABQ27703.1"/>
    </source>
</evidence>
<dbReference type="InterPro" id="IPR016155">
    <property type="entry name" value="Mopterin_synth/thiamin_S_b"/>
</dbReference>
<dbReference type="Proteomes" id="UP000006695">
    <property type="component" value="Chromosome"/>
</dbReference>
<dbReference type="RefSeq" id="WP_011940362.1">
    <property type="nucleotide sequence ID" value="NC_009483.1"/>
</dbReference>
<evidence type="ECO:0000313" key="2">
    <source>
        <dbReference type="Proteomes" id="UP000006695"/>
    </source>
</evidence>
<protein>
    <submittedName>
        <fullName evidence="1">ThiamineS protein</fullName>
    </submittedName>
</protein>
<sequence>MELDIALFAGLRCANPDLPCCGETGFRLEVPSGTTIRALRDMLGIDPAIPLLVMVNNHHEPEESVLRADDRVAMFPPIGGG</sequence>
<dbReference type="OrthoDB" id="9801945at2"/>
<organism evidence="1 2">
    <name type="scientific">Geotalea uraniireducens (strain Rf4)</name>
    <name type="common">Geobacter uraniireducens</name>
    <dbReference type="NCBI Taxonomy" id="351605"/>
    <lineage>
        <taxon>Bacteria</taxon>
        <taxon>Pseudomonadati</taxon>
        <taxon>Thermodesulfobacteriota</taxon>
        <taxon>Desulfuromonadia</taxon>
        <taxon>Geobacterales</taxon>
        <taxon>Geobacteraceae</taxon>
        <taxon>Geotalea</taxon>
    </lineage>
</organism>
<dbReference type="AlphaFoldDB" id="A5G7D5"/>
<dbReference type="InterPro" id="IPR003749">
    <property type="entry name" value="ThiS/MoaD-like"/>
</dbReference>
<dbReference type="STRING" id="351605.Gura_3548"/>
<gene>
    <name evidence="1" type="ordered locus">Gura_3548</name>
</gene>
<name>A5G7D5_GEOUR</name>
<accession>A5G7D5</accession>
<dbReference type="KEGG" id="gur:Gura_3548"/>
<dbReference type="SUPFAM" id="SSF54285">
    <property type="entry name" value="MoaD/ThiS"/>
    <property type="match status" value="1"/>
</dbReference>
<proteinExistence type="predicted"/>
<dbReference type="Gene3D" id="3.10.20.30">
    <property type="match status" value="1"/>
</dbReference>
<dbReference type="EMBL" id="CP000698">
    <property type="protein sequence ID" value="ABQ27703.1"/>
    <property type="molecule type" value="Genomic_DNA"/>
</dbReference>
<reference evidence="1 2" key="1">
    <citation type="submission" date="2007-05" db="EMBL/GenBank/DDBJ databases">
        <title>Complete sequence of Geobacter uraniireducens Rf4.</title>
        <authorList>
            <consortium name="US DOE Joint Genome Institute"/>
            <person name="Copeland A."/>
            <person name="Lucas S."/>
            <person name="Lapidus A."/>
            <person name="Barry K."/>
            <person name="Detter J.C."/>
            <person name="Glavina del Rio T."/>
            <person name="Hammon N."/>
            <person name="Israni S."/>
            <person name="Dalin E."/>
            <person name="Tice H."/>
            <person name="Pitluck S."/>
            <person name="Chertkov O."/>
            <person name="Brettin T."/>
            <person name="Bruce D."/>
            <person name="Han C."/>
            <person name="Schmutz J."/>
            <person name="Larimer F."/>
            <person name="Land M."/>
            <person name="Hauser L."/>
            <person name="Kyrpides N."/>
            <person name="Mikhailova N."/>
            <person name="Shelobolina E."/>
            <person name="Aklujkar M."/>
            <person name="Lovley D."/>
            <person name="Richardson P."/>
        </authorList>
    </citation>
    <scope>NUCLEOTIDE SEQUENCE [LARGE SCALE GENOMIC DNA]</scope>
    <source>
        <strain evidence="1 2">Rf4</strain>
    </source>
</reference>
<keyword evidence="2" id="KW-1185">Reference proteome</keyword>
<dbReference type="HOGENOM" id="CLU_114601_5_2_7"/>
<dbReference type="InterPro" id="IPR012675">
    <property type="entry name" value="Beta-grasp_dom_sf"/>
</dbReference>
<dbReference type="Pfam" id="PF02597">
    <property type="entry name" value="ThiS"/>
    <property type="match status" value="1"/>
</dbReference>